<dbReference type="EC" id="3.1.26.4" evidence="2"/>
<dbReference type="STRING" id="7897.ENSLACP00000002926"/>
<dbReference type="Pfam" id="PF00078">
    <property type="entry name" value="RVT_1"/>
    <property type="match status" value="1"/>
</dbReference>
<dbReference type="Ensembl" id="ENSLACT00000002951.1">
    <property type="protein sequence ID" value="ENSLACP00000002926.1"/>
    <property type="gene ID" value="ENSLACG00000002617.1"/>
</dbReference>
<organism evidence="4 5">
    <name type="scientific">Latimeria chalumnae</name>
    <name type="common">Coelacanth</name>
    <dbReference type="NCBI Taxonomy" id="7897"/>
    <lineage>
        <taxon>Eukaryota</taxon>
        <taxon>Metazoa</taxon>
        <taxon>Chordata</taxon>
        <taxon>Craniata</taxon>
        <taxon>Vertebrata</taxon>
        <taxon>Euteleostomi</taxon>
        <taxon>Coelacanthiformes</taxon>
        <taxon>Coelacanthidae</taxon>
        <taxon>Latimeria</taxon>
    </lineage>
</organism>
<dbReference type="AlphaFoldDB" id="H2ZZV5"/>
<dbReference type="GeneTree" id="ENSGT00940000165177"/>
<dbReference type="InterPro" id="IPR043502">
    <property type="entry name" value="DNA/RNA_pol_sf"/>
</dbReference>
<dbReference type="Gene3D" id="3.30.70.270">
    <property type="match status" value="1"/>
</dbReference>
<reference evidence="5" key="1">
    <citation type="submission" date="2011-08" db="EMBL/GenBank/DDBJ databases">
        <title>The draft genome of Latimeria chalumnae.</title>
        <authorList>
            <person name="Di Palma F."/>
            <person name="Alfoldi J."/>
            <person name="Johnson J."/>
            <person name="Berlin A."/>
            <person name="Gnerre S."/>
            <person name="Jaffe D."/>
            <person name="MacCallum I."/>
            <person name="Young S."/>
            <person name="Walker B.J."/>
            <person name="Lander E."/>
            <person name="Lindblad-Toh K."/>
        </authorList>
    </citation>
    <scope>NUCLEOTIDE SEQUENCE [LARGE SCALE GENOMIC DNA]</scope>
    <source>
        <strain evidence="5">Wild caught</strain>
    </source>
</reference>
<protein>
    <recommendedName>
        <fullName evidence="2">ribonuclease H</fullName>
        <ecNumber evidence="2">3.1.26.4</ecNumber>
    </recommendedName>
</protein>
<comment type="similarity">
    <text evidence="1">Belongs to the beta type-B retroviral polymerase family. HERV class-II K(HML-2) pol subfamily.</text>
</comment>
<dbReference type="HOGENOM" id="CLU_000384_42_10_1"/>
<reference evidence="4" key="2">
    <citation type="submission" date="2025-08" db="UniProtKB">
        <authorList>
            <consortium name="Ensembl"/>
        </authorList>
    </citation>
    <scope>IDENTIFICATION</scope>
</reference>
<dbReference type="Proteomes" id="UP000008672">
    <property type="component" value="Unassembled WGS sequence"/>
</dbReference>
<dbReference type="CDD" id="cd01647">
    <property type="entry name" value="RT_LTR"/>
    <property type="match status" value="1"/>
</dbReference>
<dbReference type="PANTHER" id="PTHR24559">
    <property type="entry name" value="TRANSPOSON TY3-I GAG-POL POLYPROTEIN"/>
    <property type="match status" value="1"/>
</dbReference>
<name>H2ZZV5_LATCH</name>
<dbReference type="EMBL" id="AFYH01217256">
    <property type="status" value="NOT_ANNOTATED_CDS"/>
    <property type="molecule type" value="Genomic_DNA"/>
</dbReference>
<dbReference type="InterPro" id="IPR000477">
    <property type="entry name" value="RT_dom"/>
</dbReference>
<evidence type="ECO:0000256" key="2">
    <source>
        <dbReference type="ARBA" id="ARBA00012180"/>
    </source>
</evidence>
<dbReference type="OMA" id="CAYHEGF"/>
<dbReference type="InterPro" id="IPR043128">
    <property type="entry name" value="Rev_trsase/Diguanyl_cyclase"/>
</dbReference>
<keyword evidence="5" id="KW-1185">Reference proteome</keyword>
<reference evidence="4" key="3">
    <citation type="submission" date="2025-09" db="UniProtKB">
        <authorList>
            <consortium name="Ensembl"/>
        </authorList>
    </citation>
    <scope>IDENTIFICATION</scope>
</reference>
<dbReference type="PANTHER" id="PTHR24559:SF435">
    <property type="entry name" value="RIBONUCLEASE H"/>
    <property type="match status" value="1"/>
</dbReference>
<accession>H2ZZV5</accession>
<feature type="domain" description="Reverse transcriptase" evidence="3">
    <location>
        <begin position="25"/>
        <end position="174"/>
    </location>
</feature>
<sequence>NLLERGWIKKVNILLFTSCGLCVIKDGSLRLCIDFRELNRKTIPDQHPLPRTQDLLDTLGGYSWYSILDQGCAYHEGFVAVESRHLTAFSTPLGLYEWVHFPFGLMNVPAAFQRCMEVVLEGIQDECCFPYLDDVLCYSKTFKEHVEDLCGVLRRMRESGIKLRPKKYELFKREV</sequence>
<evidence type="ECO:0000259" key="3">
    <source>
        <dbReference type="Pfam" id="PF00078"/>
    </source>
</evidence>
<dbReference type="SUPFAM" id="SSF56672">
    <property type="entry name" value="DNA/RNA polymerases"/>
    <property type="match status" value="1"/>
</dbReference>
<evidence type="ECO:0000256" key="1">
    <source>
        <dbReference type="ARBA" id="ARBA00010879"/>
    </source>
</evidence>
<dbReference type="eggNOG" id="KOG0017">
    <property type="taxonomic scope" value="Eukaryota"/>
</dbReference>
<evidence type="ECO:0000313" key="5">
    <source>
        <dbReference type="Proteomes" id="UP000008672"/>
    </source>
</evidence>
<proteinExistence type="inferred from homology"/>
<dbReference type="InterPro" id="IPR053134">
    <property type="entry name" value="RNA-dir_DNA_polymerase"/>
</dbReference>
<dbReference type="GO" id="GO:0004523">
    <property type="term" value="F:RNA-DNA hybrid ribonuclease activity"/>
    <property type="evidence" value="ECO:0007669"/>
    <property type="project" value="UniProtKB-EC"/>
</dbReference>
<dbReference type="InParanoid" id="H2ZZV5"/>
<evidence type="ECO:0000313" key="4">
    <source>
        <dbReference type="Ensembl" id="ENSLACP00000002926.1"/>
    </source>
</evidence>